<sequence>MGIPIIKNNISLTPHNFYNDFLVDLASYYKSGQVDPIEFDLINDNDFDSLFGKYHIDPITIPLLLSIAEQLKKFHKKPLKLNLTNNSGTINLLEFLDKCNFFKISGKNTNPTFPIGKNIFNFNEAYLGNFRGNNQREDHKVRSYSLQDDNLINELNGFSNEEDKRDFLVEYYIYKVKDHFSELLVDNELTFNQHNLFIDILSELITNGVLHSQSDTYALMFVDRYKTKFSISDNGIGLEKSLKTKTPTSYYSTMKLSVELSKHNSLLKFPIEIINNFHSIFEALYYSMLKDRAGLFDLMCTVVLTCKGYFRLHTENSQIIISNRMLENLINLNSLRELISEVHNRFIYGKINKSEHEELIIKYSFKSLELFKEFYLDTINKYNKDIKFSSVRFYPVKFKGVHIEVEIPNK</sequence>
<evidence type="ECO:0000313" key="2">
    <source>
        <dbReference type="Proteomes" id="UP000722625"/>
    </source>
</evidence>
<dbReference type="Proteomes" id="UP000722625">
    <property type="component" value="Unassembled WGS sequence"/>
</dbReference>
<reference evidence="1 2" key="1">
    <citation type="journal article" date="2018" name="Int. J. Syst. Evol. Microbiol.">
        <title>Flavobacterium chryseum sp. nov. and Flavobacterium psychroterrae sp. nov., novel environmental bacteria isolated from Antarctica.</title>
        <authorList>
            <person name="Kralova S."/>
            <person name="Svec P."/>
            <person name="Busse H.J."/>
            <person name="Stankova E."/>
            <person name="Vaczi P."/>
            <person name="Sedlacek I."/>
        </authorList>
    </citation>
    <scope>NUCLEOTIDE SEQUENCE [LARGE SCALE GENOMIC DNA]</scope>
    <source>
        <strain evidence="1 2">CCM 8827</strain>
    </source>
</reference>
<dbReference type="RefSeq" id="WP_213306591.1">
    <property type="nucleotide sequence ID" value="NZ_JAGYVZ010000030.1"/>
</dbReference>
<comment type="caution">
    <text evidence="1">The sequence shown here is derived from an EMBL/GenBank/DDBJ whole genome shotgun (WGS) entry which is preliminary data.</text>
</comment>
<dbReference type="EMBL" id="JAGYVZ010000030">
    <property type="protein sequence ID" value="MBS7233653.1"/>
    <property type="molecule type" value="Genomic_DNA"/>
</dbReference>
<keyword evidence="2" id="KW-1185">Reference proteome</keyword>
<gene>
    <name evidence="1" type="ORF">KHA90_21805</name>
</gene>
<organism evidence="1 2">
    <name type="scientific">Flavobacterium psychroterrae</name>
    <dbReference type="NCBI Taxonomy" id="2133767"/>
    <lineage>
        <taxon>Bacteria</taxon>
        <taxon>Pseudomonadati</taxon>
        <taxon>Bacteroidota</taxon>
        <taxon>Flavobacteriia</taxon>
        <taxon>Flavobacteriales</taxon>
        <taxon>Flavobacteriaceae</taxon>
        <taxon>Flavobacterium</taxon>
    </lineage>
</organism>
<evidence type="ECO:0000313" key="1">
    <source>
        <dbReference type="EMBL" id="MBS7233653.1"/>
    </source>
</evidence>
<proteinExistence type="predicted"/>
<accession>A0ABS5PH54</accession>
<protein>
    <recommendedName>
        <fullName evidence="3">ATP-binding protein</fullName>
    </recommendedName>
</protein>
<name>A0ABS5PH54_9FLAO</name>
<evidence type="ECO:0008006" key="3">
    <source>
        <dbReference type="Google" id="ProtNLM"/>
    </source>
</evidence>